<feature type="transmembrane region" description="Helical" evidence="1">
    <location>
        <begin position="208"/>
        <end position="229"/>
    </location>
</feature>
<proteinExistence type="predicted"/>
<keyword evidence="3" id="KW-1185">Reference proteome</keyword>
<organism evidence="2 3">
    <name type="scientific">Meridianimarinicoccus aquatilis</name>
    <dbReference type="NCBI Taxonomy" id="2552766"/>
    <lineage>
        <taxon>Bacteria</taxon>
        <taxon>Pseudomonadati</taxon>
        <taxon>Pseudomonadota</taxon>
        <taxon>Alphaproteobacteria</taxon>
        <taxon>Rhodobacterales</taxon>
        <taxon>Paracoccaceae</taxon>
        <taxon>Meridianimarinicoccus</taxon>
    </lineage>
</organism>
<dbReference type="RefSeq" id="WP_133341234.1">
    <property type="nucleotide sequence ID" value="NZ_SMZO01000003.1"/>
</dbReference>
<dbReference type="AlphaFoldDB" id="A0A4R6B349"/>
<protein>
    <submittedName>
        <fullName evidence="2">Biopolymer transporter ExbB</fullName>
    </submittedName>
</protein>
<comment type="caution">
    <text evidence="2">The sequence shown here is derived from an EMBL/GenBank/DDBJ whole genome shotgun (WGS) entry which is preliminary data.</text>
</comment>
<keyword evidence="1" id="KW-0472">Membrane</keyword>
<keyword evidence="1" id="KW-1133">Transmembrane helix</keyword>
<dbReference type="OrthoDB" id="9794540at2"/>
<sequence>MALQGVGRQTPQRSREVRAQFSHPIRQIVLMLIVIGAFSAGAYLAFPRIAPVFASSPWLNGTICVVFVVGVLACFLQVLQLISAVTWIEDFARDRPGFDIKRPPRLLAPLAALLRSRGARMQIGASSSRSILDSVATRLDEARDITRYITSLLIFLGLLGTFYGLATTIPAVVDTIRSLAPQDGESSTAIFGRLIGGLEKQLGGMGTAFASSLLGLAGSLVVGLLELFAGHGQNRFYRELEEWLSSITRVGFSSGDTDMSAESSMFATLMDQMTEQFDALNTTFIESDQSRSAVDENLGLLAASVERLAQKVTEEASINATLGRIAEGQENLIAAINAITTRPVSEADALEAETRSRLRSIDVQLLRVLEELTAGRQESTMELRRDLARLTRVIEIAADPSGGQGQGR</sequence>
<accession>A0A4R6B349</accession>
<feature type="transmembrane region" description="Helical" evidence="1">
    <location>
        <begin position="58"/>
        <end position="88"/>
    </location>
</feature>
<dbReference type="Proteomes" id="UP000294562">
    <property type="component" value="Unassembled WGS sequence"/>
</dbReference>
<gene>
    <name evidence="2" type="ORF">E2L05_02045</name>
</gene>
<keyword evidence="1" id="KW-0812">Transmembrane</keyword>
<evidence type="ECO:0000313" key="2">
    <source>
        <dbReference type="EMBL" id="TDL91080.1"/>
    </source>
</evidence>
<evidence type="ECO:0000313" key="3">
    <source>
        <dbReference type="Proteomes" id="UP000294562"/>
    </source>
</evidence>
<dbReference type="EMBL" id="SMZO01000003">
    <property type="protein sequence ID" value="TDL91080.1"/>
    <property type="molecule type" value="Genomic_DNA"/>
</dbReference>
<reference evidence="2 3" key="1">
    <citation type="submission" date="2019-03" db="EMBL/GenBank/DDBJ databases">
        <title>Rhodobacteraceae bacterium SM1902, a new member of the family Rhodobacteraceae isolated from Yantai.</title>
        <authorList>
            <person name="Sun Y."/>
        </authorList>
    </citation>
    <scope>NUCLEOTIDE SEQUENCE [LARGE SCALE GENOMIC DNA]</scope>
    <source>
        <strain evidence="2 3">SM1902</strain>
    </source>
</reference>
<name>A0A4R6B349_9RHOB</name>
<feature type="transmembrane region" description="Helical" evidence="1">
    <location>
        <begin position="148"/>
        <end position="173"/>
    </location>
</feature>
<evidence type="ECO:0000256" key="1">
    <source>
        <dbReference type="SAM" id="Phobius"/>
    </source>
</evidence>
<feature type="transmembrane region" description="Helical" evidence="1">
    <location>
        <begin position="28"/>
        <end position="46"/>
    </location>
</feature>